<comment type="caution">
    <text evidence="3">The sequence shown here is derived from an EMBL/GenBank/DDBJ whole genome shotgun (WGS) entry which is preliminary data.</text>
</comment>
<keyword evidence="2" id="KW-0812">Transmembrane</keyword>
<feature type="transmembrane region" description="Helical" evidence="2">
    <location>
        <begin position="60"/>
        <end position="82"/>
    </location>
</feature>
<name>A0ABT9C7Y1_9BACL</name>
<feature type="transmembrane region" description="Helical" evidence="2">
    <location>
        <begin position="7"/>
        <end position="26"/>
    </location>
</feature>
<feature type="transmembrane region" description="Helical" evidence="2">
    <location>
        <begin position="252"/>
        <end position="275"/>
    </location>
</feature>
<comment type="subcellular location">
    <subcellularLocation>
        <location evidence="1">Cell membrane</location>
        <topology evidence="1">Multi-pass membrane protein</topology>
    </subcellularLocation>
</comment>
<dbReference type="InterPro" id="IPR053160">
    <property type="entry name" value="MFS_DHA3_Transporter"/>
</dbReference>
<keyword evidence="4" id="KW-1185">Reference proteome</keyword>
<dbReference type="PANTHER" id="PTHR23530:SF1">
    <property type="entry name" value="PERMEASE, MAJOR FACILITATOR SUPERFAMILY-RELATED"/>
    <property type="match status" value="1"/>
</dbReference>
<dbReference type="EMBL" id="JAUQTB010000001">
    <property type="protein sequence ID" value="MDO7905369.1"/>
    <property type="molecule type" value="Genomic_DNA"/>
</dbReference>
<reference evidence="3 4" key="1">
    <citation type="submission" date="2023-07" db="EMBL/GenBank/DDBJ databases">
        <title>Paenibacillus sp. JX-17 nov. isolated from soil.</title>
        <authorList>
            <person name="Wan Y."/>
            <person name="Liu B."/>
        </authorList>
    </citation>
    <scope>NUCLEOTIDE SEQUENCE [LARGE SCALE GENOMIC DNA]</scope>
    <source>
        <strain evidence="3 4">JX-17</strain>
    </source>
</reference>
<keyword evidence="2" id="KW-1133">Transmembrane helix</keyword>
<sequence>MSFGMSLANATMFTTYAVYQVISLGLTPLQLLLIGAVLEGTVLLFEGITGIIADVYSRRLSVIIGVFVLGFGFVLEGSAIWLGESIPLLSAFVWLLLSQVFFGIGHTFVSGADTAWIVDEVGEERIGPVFMKAKRYGLIGTLIGIVLSVGLSMLITNLPYLIGGLMYVVLGVLLVFGMKETAFVRPEAASKKTHWRHMRQTWLSGAGVIRRQPVLLLILLATLFGGAAAEGYDRLWQAHLIQGIGFPEHIPLTAAGWLGLFALASTLIGLVIMWITEQKLDIDNKRTAMFGLILLLLLRIGAIVLLVAAPDFAWAVTAVLLLDLVMILNEPIYNTWLNYNIQGRTRATVLSMLSQSDALGQTAGGAAIGWIGSRFSLRASLVAAAMLLTPVLAVYSRIWTRDRQPPSSRSADM</sequence>
<evidence type="ECO:0000256" key="1">
    <source>
        <dbReference type="ARBA" id="ARBA00004651"/>
    </source>
</evidence>
<dbReference type="SUPFAM" id="SSF103473">
    <property type="entry name" value="MFS general substrate transporter"/>
    <property type="match status" value="1"/>
</dbReference>
<dbReference type="Gene3D" id="1.20.1250.20">
    <property type="entry name" value="MFS general substrate transporter like domains"/>
    <property type="match status" value="1"/>
</dbReference>
<keyword evidence="2" id="KW-0472">Membrane</keyword>
<feature type="transmembrane region" description="Helical" evidence="2">
    <location>
        <begin position="377"/>
        <end position="395"/>
    </location>
</feature>
<feature type="transmembrane region" description="Helical" evidence="2">
    <location>
        <begin position="287"/>
        <end position="306"/>
    </location>
</feature>
<dbReference type="InterPro" id="IPR011701">
    <property type="entry name" value="MFS"/>
</dbReference>
<evidence type="ECO:0000313" key="4">
    <source>
        <dbReference type="Proteomes" id="UP001240171"/>
    </source>
</evidence>
<feature type="transmembrane region" description="Helical" evidence="2">
    <location>
        <begin position="136"/>
        <end position="155"/>
    </location>
</feature>
<evidence type="ECO:0000256" key="2">
    <source>
        <dbReference type="SAM" id="Phobius"/>
    </source>
</evidence>
<protein>
    <submittedName>
        <fullName evidence="3">MFS transporter</fullName>
    </submittedName>
</protein>
<dbReference type="PANTHER" id="PTHR23530">
    <property type="entry name" value="TRANSPORT PROTEIN-RELATED"/>
    <property type="match status" value="1"/>
</dbReference>
<evidence type="ECO:0000313" key="3">
    <source>
        <dbReference type="EMBL" id="MDO7905369.1"/>
    </source>
</evidence>
<feature type="transmembrane region" description="Helical" evidence="2">
    <location>
        <begin position="214"/>
        <end position="232"/>
    </location>
</feature>
<dbReference type="Proteomes" id="UP001240171">
    <property type="component" value="Unassembled WGS sequence"/>
</dbReference>
<gene>
    <name evidence="3" type="ORF">Q5741_02950</name>
</gene>
<dbReference type="InterPro" id="IPR036259">
    <property type="entry name" value="MFS_trans_sf"/>
</dbReference>
<dbReference type="RefSeq" id="WP_305022539.1">
    <property type="nucleotide sequence ID" value="NZ_JAUQTB010000001.1"/>
</dbReference>
<feature type="transmembrane region" description="Helical" evidence="2">
    <location>
        <begin position="312"/>
        <end position="328"/>
    </location>
</feature>
<feature type="transmembrane region" description="Helical" evidence="2">
    <location>
        <begin position="161"/>
        <end position="178"/>
    </location>
</feature>
<proteinExistence type="predicted"/>
<dbReference type="Pfam" id="PF07690">
    <property type="entry name" value="MFS_1"/>
    <property type="match status" value="1"/>
</dbReference>
<feature type="transmembrane region" description="Helical" evidence="2">
    <location>
        <begin position="32"/>
        <end position="53"/>
    </location>
</feature>
<organism evidence="3 4">
    <name type="scientific">Paenibacillus lacisoli</name>
    <dbReference type="NCBI Taxonomy" id="3064525"/>
    <lineage>
        <taxon>Bacteria</taxon>
        <taxon>Bacillati</taxon>
        <taxon>Bacillota</taxon>
        <taxon>Bacilli</taxon>
        <taxon>Bacillales</taxon>
        <taxon>Paenibacillaceae</taxon>
        <taxon>Paenibacillus</taxon>
    </lineage>
</organism>
<accession>A0ABT9C7Y1</accession>
<feature type="transmembrane region" description="Helical" evidence="2">
    <location>
        <begin position="88"/>
        <end position="109"/>
    </location>
</feature>